<feature type="transmembrane region" description="Helical" evidence="1">
    <location>
        <begin position="188"/>
        <end position="211"/>
    </location>
</feature>
<name>A0ABQ1SJJ3_9FLAO</name>
<evidence type="ECO:0000313" key="3">
    <source>
        <dbReference type="Proteomes" id="UP000599179"/>
    </source>
</evidence>
<evidence type="ECO:0000256" key="1">
    <source>
        <dbReference type="SAM" id="Phobius"/>
    </source>
</evidence>
<accession>A0ABQ1SJJ3</accession>
<dbReference type="EMBL" id="BMGM01000012">
    <property type="protein sequence ID" value="GGE43185.1"/>
    <property type="molecule type" value="Genomic_DNA"/>
</dbReference>
<organism evidence="2 3">
    <name type="scientific">Psychroflexus planctonicus</name>
    <dbReference type="NCBI Taxonomy" id="1526575"/>
    <lineage>
        <taxon>Bacteria</taxon>
        <taxon>Pseudomonadati</taxon>
        <taxon>Bacteroidota</taxon>
        <taxon>Flavobacteriia</taxon>
        <taxon>Flavobacteriales</taxon>
        <taxon>Flavobacteriaceae</taxon>
        <taxon>Psychroflexus</taxon>
    </lineage>
</organism>
<sequence>MQQTNIKLEKERDLGETITDTFSFIRQNFSGLSQVFISTILPMLIISVAASVYYQFSAQEFSDNLLGINTGFDLVEFFTSLPYLLSVLSTLFFYVVSYLSILASMKSYRLKNTIDLEFVKSEIKSRFWSMTGLIIVSSIMLIISIILCVLPVFYMIVPVSLMYSILIFEDKSISESISDAFGLIRDHFWPTLGTILVIFIIVGLASGIFQIPVMLYAMFTMITNIDASTVNYDNLLETDWIMLTLTAIGNIGTNVLALVSIIATALIYFNLNEKQNLTGTAQEIDTIGSN</sequence>
<feature type="transmembrane region" description="Helical" evidence="1">
    <location>
        <begin position="35"/>
        <end position="56"/>
    </location>
</feature>
<keyword evidence="3" id="KW-1185">Reference proteome</keyword>
<evidence type="ECO:0008006" key="4">
    <source>
        <dbReference type="Google" id="ProtNLM"/>
    </source>
</evidence>
<evidence type="ECO:0000313" key="2">
    <source>
        <dbReference type="EMBL" id="GGE43185.1"/>
    </source>
</evidence>
<dbReference type="Proteomes" id="UP000599179">
    <property type="component" value="Unassembled WGS sequence"/>
</dbReference>
<gene>
    <name evidence="2" type="ORF">GCM10010832_23910</name>
</gene>
<feature type="transmembrane region" description="Helical" evidence="1">
    <location>
        <begin position="83"/>
        <end position="105"/>
    </location>
</feature>
<feature type="transmembrane region" description="Helical" evidence="1">
    <location>
        <begin position="126"/>
        <end position="146"/>
    </location>
</feature>
<keyword evidence="1" id="KW-1133">Transmembrane helix</keyword>
<proteinExistence type="predicted"/>
<keyword evidence="1" id="KW-0472">Membrane</keyword>
<dbReference type="RefSeq" id="WP_188459382.1">
    <property type="nucleotide sequence ID" value="NZ_BMGM01000012.1"/>
</dbReference>
<keyword evidence="1" id="KW-0812">Transmembrane</keyword>
<protein>
    <recommendedName>
        <fullName evidence="4">Glycerophosphoryl diester phosphodiesterase membrane domain-containing protein</fullName>
    </recommendedName>
</protein>
<feature type="transmembrane region" description="Helical" evidence="1">
    <location>
        <begin position="240"/>
        <end position="269"/>
    </location>
</feature>
<comment type="caution">
    <text evidence="2">The sequence shown here is derived from an EMBL/GenBank/DDBJ whole genome shotgun (WGS) entry which is preliminary data.</text>
</comment>
<reference evidence="3" key="1">
    <citation type="journal article" date="2019" name="Int. J. Syst. Evol. Microbiol.">
        <title>The Global Catalogue of Microorganisms (GCM) 10K type strain sequencing project: providing services to taxonomists for standard genome sequencing and annotation.</title>
        <authorList>
            <consortium name="The Broad Institute Genomics Platform"/>
            <consortium name="The Broad Institute Genome Sequencing Center for Infectious Disease"/>
            <person name="Wu L."/>
            <person name="Ma J."/>
        </authorList>
    </citation>
    <scope>NUCLEOTIDE SEQUENCE [LARGE SCALE GENOMIC DNA]</scope>
    <source>
        <strain evidence="3">CGMCC 1.12931</strain>
    </source>
</reference>